<dbReference type="Pfam" id="PF08327">
    <property type="entry name" value="AHSA1"/>
    <property type="match status" value="2"/>
</dbReference>
<evidence type="ECO:0000259" key="2">
    <source>
        <dbReference type="Pfam" id="PF08327"/>
    </source>
</evidence>
<dbReference type="InterPro" id="IPR023393">
    <property type="entry name" value="START-like_dom_sf"/>
</dbReference>
<dbReference type="RefSeq" id="WP_158051447.1">
    <property type="nucleotide sequence ID" value="NZ_WBKB01000002.1"/>
</dbReference>
<sequence length="325" mass="36544">MPVTSVVKDTEALTMHIEAEFAVPVHRLWEAYADPRQLEQFWGPVQWPATFIRHDMYPGGISSYYMTGPEGEKSSGFWEFLSVDAGHSFEVLDGFAHEDGTRNLELPTMRMVFRFTETAEGSRAEMTTYFNSLEEFESLLEMGMEEGTLSAMSQMDAVITDLRAYAAEVPTGAKLIGDTQVRISRIIRGSVDQVWAAHHDPELMKRWFLGPDGWELVVVRIAREIDDHYRYEWAPTTAVGEQFGFTGILLESHAPFREVTTEAMIGMEGPPARNELTLTSVPDGTLLTLVITYPSAEVREIVLGTGMLDGMEATYARLEREISVE</sequence>
<accession>A0A7J5BF13</accession>
<organism evidence="3 4">
    <name type="scientific">Gulosibacter chungangensis</name>
    <dbReference type="NCBI Taxonomy" id="979746"/>
    <lineage>
        <taxon>Bacteria</taxon>
        <taxon>Bacillati</taxon>
        <taxon>Actinomycetota</taxon>
        <taxon>Actinomycetes</taxon>
        <taxon>Micrococcales</taxon>
        <taxon>Microbacteriaceae</taxon>
        <taxon>Gulosibacter</taxon>
    </lineage>
</organism>
<dbReference type="Proteomes" id="UP000433493">
    <property type="component" value="Unassembled WGS sequence"/>
</dbReference>
<dbReference type="CDD" id="cd07814">
    <property type="entry name" value="SRPBCC_CalC_Aha1-like"/>
    <property type="match status" value="1"/>
</dbReference>
<evidence type="ECO:0000313" key="4">
    <source>
        <dbReference type="Proteomes" id="UP000433493"/>
    </source>
</evidence>
<feature type="domain" description="Activator of Hsp90 ATPase homologue 1/2-like C-terminal" evidence="2">
    <location>
        <begin position="23"/>
        <end position="158"/>
    </location>
</feature>
<feature type="domain" description="Activator of Hsp90 ATPase homologue 1/2-like C-terminal" evidence="2">
    <location>
        <begin position="190"/>
        <end position="320"/>
    </location>
</feature>
<evidence type="ECO:0000256" key="1">
    <source>
        <dbReference type="ARBA" id="ARBA00006817"/>
    </source>
</evidence>
<protein>
    <submittedName>
        <fullName evidence="3">ATPase</fullName>
    </submittedName>
</protein>
<comment type="similarity">
    <text evidence="1">Belongs to the AHA1 family.</text>
</comment>
<keyword evidence="4" id="KW-1185">Reference proteome</keyword>
<dbReference type="SUPFAM" id="SSF55961">
    <property type="entry name" value="Bet v1-like"/>
    <property type="match status" value="2"/>
</dbReference>
<name>A0A7J5BF13_9MICO</name>
<dbReference type="EMBL" id="WBKB01000002">
    <property type="protein sequence ID" value="KAB1643943.1"/>
    <property type="molecule type" value="Genomic_DNA"/>
</dbReference>
<comment type="caution">
    <text evidence="3">The sequence shown here is derived from an EMBL/GenBank/DDBJ whole genome shotgun (WGS) entry which is preliminary data.</text>
</comment>
<dbReference type="InterPro" id="IPR013538">
    <property type="entry name" value="ASHA1/2-like_C"/>
</dbReference>
<gene>
    <name evidence="3" type="ORF">F8O05_03845</name>
</gene>
<dbReference type="AlphaFoldDB" id="A0A7J5BF13"/>
<dbReference type="Gene3D" id="3.30.530.20">
    <property type="match status" value="2"/>
</dbReference>
<reference evidence="3 4" key="1">
    <citation type="submission" date="2019-09" db="EMBL/GenBank/DDBJ databases">
        <title>Phylogeny of genus Pseudoclavibacter and closely related genus.</title>
        <authorList>
            <person name="Li Y."/>
        </authorList>
    </citation>
    <scope>NUCLEOTIDE SEQUENCE [LARGE SCALE GENOMIC DNA]</scope>
    <source>
        <strain evidence="3 4">KCTC 13959</strain>
    </source>
</reference>
<proteinExistence type="inferred from homology"/>
<evidence type="ECO:0000313" key="3">
    <source>
        <dbReference type="EMBL" id="KAB1643943.1"/>
    </source>
</evidence>
<dbReference type="OrthoDB" id="3365660at2"/>